<evidence type="ECO:0008006" key="4">
    <source>
        <dbReference type="Google" id="ProtNLM"/>
    </source>
</evidence>
<dbReference type="InterPro" id="IPR036366">
    <property type="entry name" value="PGBDSf"/>
</dbReference>
<dbReference type="Gene3D" id="2.40.420.20">
    <property type="match status" value="1"/>
</dbReference>
<dbReference type="Gene3D" id="1.10.101.10">
    <property type="entry name" value="PGBD-like superfamily/PGBD"/>
    <property type="match status" value="1"/>
</dbReference>
<sequence>MSSSLIPAPGGGENTQVAPARRRPSWLLPVAILLLMALTAGATWAIAQRTQSPQQVQAAAQAPAPEAITATLTRGPLEDTTTARVAIGPAQTQQIVLPTREGARVVTGNPLSASTPIGIGQPLIELNGRPVFAVLGTFPYYRDLAVGDTGPDVEQWQQTLRDLGYSIPSSEYGRVGARTATATEKFYAARDYPALKPDSAAEQPAASNTPTAAGAAAPAASPNAAAAGPVTGDLVLPMAEVVVVPGGDQRLQSVPAVGTTLAEDATLSLAGADLAATSSVPAIDAPALAEGMAVTITPDAGEVRTGVLGAVPAPAAAPAEADATTTGQVPLVTIPVSVEGGIPPEWEGKNFILTIIKQRVADDAILVPSTAITTDATGSAIYVRQSDGSFARVSVSVAGTVRGVAAVAPDEASGVVEGAVVRIG</sequence>
<dbReference type="Proteomes" id="UP001203761">
    <property type="component" value="Unassembled WGS sequence"/>
</dbReference>
<protein>
    <recommendedName>
        <fullName evidence="4">Peptidoglycan-binding protein</fullName>
    </recommendedName>
</protein>
<dbReference type="EMBL" id="JAKNCJ010000001">
    <property type="protein sequence ID" value="MCL6421833.1"/>
    <property type="molecule type" value="Genomic_DNA"/>
</dbReference>
<accession>A0ABT0QXA9</accession>
<evidence type="ECO:0000313" key="2">
    <source>
        <dbReference type="EMBL" id="MCL6421833.1"/>
    </source>
</evidence>
<reference evidence="2" key="1">
    <citation type="submission" date="2022-02" db="EMBL/GenBank/DDBJ databases">
        <authorList>
            <person name="Lee M."/>
            <person name="Kim S.-J."/>
            <person name="Jung M.-Y."/>
        </authorList>
    </citation>
    <scope>NUCLEOTIDE SEQUENCE</scope>
    <source>
        <strain evidence="2">JHP9</strain>
    </source>
</reference>
<dbReference type="RefSeq" id="WP_249735996.1">
    <property type="nucleotide sequence ID" value="NZ_JAKNCJ010000001.1"/>
</dbReference>
<keyword evidence="1" id="KW-0812">Transmembrane</keyword>
<organism evidence="2 3">
    <name type="scientific">Brachybacterium equifaecis</name>
    <dbReference type="NCBI Taxonomy" id="2910770"/>
    <lineage>
        <taxon>Bacteria</taxon>
        <taxon>Bacillati</taxon>
        <taxon>Actinomycetota</taxon>
        <taxon>Actinomycetes</taxon>
        <taxon>Micrococcales</taxon>
        <taxon>Dermabacteraceae</taxon>
        <taxon>Brachybacterium</taxon>
    </lineage>
</organism>
<keyword evidence="3" id="KW-1185">Reference proteome</keyword>
<name>A0ABT0QXA9_9MICO</name>
<evidence type="ECO:0000313" key="3">
    <source>
        <dbReference type="Proteomes" id="UP001203761"/>
    </source>
</evidence>
<proteinExistence type="predicted"/>
<comment type="caution">
    <text evidence="2">The sequence shown here is derived from an EMBL/GenBank/DDBJ whole genome shotgun (WGS) entry which is preliminary data.</text>
</comment>
<keyword evidence="1" id="KW-0472">Membrane</keyword>
<evidence type="ECO:0000256" key="1">
    <source>
        <dbReference type="SAM" id="Phobius"/>
    </source>
</evidence>
<keyword evidence="1" id="KW-1133">Transmembrane helix</keyword>
<feature type="transmembrane region" description="Helical" evidence="1">
    <location>
        <begin position="26"/>
        <end position="47"/>
    </location>
</feature>
<gene>
    <name evidence="2" type="ORF">Bequi_00285</name>
</gene>